<sequence length="163" mass="17539">MIDNIAQRGCRSGCCVSMVGDVYVFLATGAETNGAYFLMDGIVPPGGGPPLHVHSREDEAFYVAAGEFEIEYGERTQRLGPTGFVHCRRGVAHRFRNVGTQPGRLLQMFTPAGIEQFFYAAGTEVAGADAEPLPVTPADIERLLLAAAEHGIEIRLPEGDHHG</sequence>
<dbReference type="PANTHER" id="PTHR36440:SF1">
    <property type="entry name" value="PUTATIVE (AFU_ORTHOLOGUE AFUA_8G07350)-RELATED"/>
    <property type="match status" value="1"/>
</dbReference>
<proteinExistence type="predicted"/>
<gene>
    <name evidence="2" type="ORF">WPS_11880</name>
</gene>
<dbReference type="InterPro" id="IPR014710">
    <property type="entry name" value="RmlC-like_jellyroll"/>
</dbReference>
<dbReference type="KEGG" id="vab:WPS_11880"/>
<dbReference type="InterPro" id="IPR053146">
    <property type="entry name" value="QDO-like"/>
</dbReference>
<keyword evidence="3" id="KW-1185">Reference proteome</keyword>
<accession>A0AAN1XUY0</accession>
<evidence type="ECO:0000313" key="2">
    <source>
        <dbReference type="EMBL" id="BDE05912.1"/>
    </source>
</evidence>
<dbReference type="SUPFAM" id="SSF51182">
    <property type="entry name" value="RmlC-like cupins"/>
    <property type="match status" value="1"/>
</dbReference>
<reference evidence="2 3" key="1">
    <citation type="journal article" date="2022" name="ISME Commun">
        <title>Vulcanimicrobium alpinus gen. nov. sp. nov., the first cultivated representative of the candidate phylum 'Eremiobacterota', is a metabolically versatile aerobic anoxygenic phototroph.</title>
        <authorList>
            <person name="Yabe S."/>
            <person name="Muto K."/>
            <person name="Abe K."/>
            <person name="Yokota A."/>
            <person name="Staudigel H."/>
            <person name="Tebo B.M."/>
        </authorList>
    </citation>
    <scope>NUCLEOTIDE SEQUENCE [LARGE SCALE GENOMIC DNA]</scope>
    <source>
        <strain evidence="2 3">WC8-2</strain>
    </source>
</reference>
<dbReference type="InterPro" id="IPR011051">
    <property type="entry name" value="RmlC_Cupin_sf"/>
</dbReference>
<dbReference type="Pfam" id="PF07883">
    <property type="entry name" value="Cupin_2"/>
    <property type="match status" value="1"/>
</dbReference>
<dbReference type="RefSeq" id="WP_317996924.1">
    <property type="nucleotide sequence ID" value="NZ_AP025523.1"/>
</dbReference>
<dbReference type="PANTHER" id="PTHR36440">
    <property type="entry name" value="PUTATIVE (AFU_ORTHOLOGUE AFUA_8G07350)-RELATED"/>
    <property type="match status" value="1"/>
</dbReference>
<evidence type="ECO:0000313" key="3">
    <source>
        <dbReference type="Proteomes" id="UP001317532"/>
    </source>
</evidence>
<dbReference type="Proteomes" id="UP001317532">
    <property type="component" value="Chromosome"/>
</dbReference>
<evidence type="ECO:0000259" key="1">
    <source>
        <dbReference type="Pfam" id="PF07883"/>
    </source>
</evidence>
<dbReference type="Gene3D" id="2.60.120.10">
    <property type="entry name" value="Jelly Rolls"/>
    <property type="match status" value="1"/>
</dbReference>
<organism evidence="2 3">
    <name type="scientific">Vulcanimicrobium alpinum</name>
    <dbReference type="NCBI Taxonomy" id="3016050"/>
    <lineage>
        <taxon>Bacteria</taxon>
        <taxon>Bacillati</taxon>
        <taxon>Vulcanimicrobiota</taxon>
        <taxon>Vulcanimicrobiia</taxon>
        <taxon>Vulcanimicrobiales</taxon>
        <taxon>Vulcanimicrobiaceae</taxon>
        <taxon>Vulcanimicrobium</taxon>
    </lineage>
</organism>
<feature type="domain" description="Cupin type-2" evidence="1">
    <location>
        <begin position="43"/>
        <end position="106"/>
    </location>
</feature>
<dbReference type="EMBL" id="AP025523">
    <property type="protein sequence ID" value="BDE05912.1"/>
    <property type="molecule type" value="Genomic_DNA"/>
</dbReference>
<dbReference type="AlphaFoldDB" id="A0AAN1XUY0"/>
<dbReference type="InterPro" id="IPR013096">
    <property type="entry name" value="Cupin_2"/>
</dbReference>
<name>A0AAN1XUY0_UNVUL</name>
<protein>
    <recommendedName>
        <fullName evidence="1">Cupin type-2 domain-containing protein</fullName>
    </recommendedName>
</protein>